<dbReference type="SUPFAM" id="SSF48371">
    <property type="entry name" value="ARM repeat"/>
    <property type="match status" value="1"/>
</dbReference>
<dbReference type="InterPro" id="IPR014825">
    <property type="entry name" value="DNA_alkylation"/>
</dbReference>
<proteinExistence type="predicted"/>
<dbReference type="KEGG" id="gti:FXF46_03190"/>
<reference evidence="1 2" key="1">
    <citation type="submission" date="2019-08" db="EMBL/GenBank/DDBJ databases">
        <title>Gluconobacter frateurii HD924 genome.</title>
        <authorList>
            <person name="Liu Y."/>
            <person name="Zhang P."/>
        </authorList>
    </citation>
    <scope>NUCLEOTIDE SEQUENCE [LARGE SCALE GENOMIC DNA]</scope>
    <source>
        <strain evidence="1 2">HD924</strain>
    </source>
</reference>
<gene>
    <name evidence="1" type="ORF">FXF46_03190</name>
</gene>
<sequence length="237" mass="27619">MTLLRNALLEELLPIGDPERAKSMQRYMKSSMPYLGVPTVPLKKVCKKLFSPLKYDCINLWHDDVLNLWRRAEYREERYAAITLSGVRAADIFQTIDSVPMYEEMIVSGAWWDYVDEIAIQRLSKILVNDRASMARLMREWSMGEHIWKRRCSILIQNRSKGGMDLELLYDCIRPSLSSKEFFLRKAIGWALRELAWTNPDEVRRYVAQEGERLSTLSRRGALKNLKSGDNKVRLGT</sequence>
<name>A0AAP9EQ18_GLUTH</name>
<dbReference type="EMBL" id="CP043043">
    <property type="protein sequence ID" value="QEH95368.1"/>
    <property type="molecule type" value="Genomic_DNA"/>
</dbReference>
<organism evidence="1 2">
    <name type="scientific">Gluconobacter thailandicus</name>
    <dbReference type="NCBI Taxonomy" id="257438"/>
    <lineage>
        <taxon>Bacteria</taxon>
        <taxon>Pseudomonadati</taxon>
        <taxon>Pseudomonadota</taxon>
        <taxon>Alphaproteobacteria</taxon>
        <taxon>Acetobacterales</taxon>
        <taxon>Acetobacteraceae</taxon>
        <taxon>Gluconobacter</taxon>
    </lineage>
</organism>
<evidence type="ECO:0000313" key="2">
    <source>
        <dbReference type="Proteomes" id="UP000323560"/>
    </source>
</evidence>
<dbReference type="InterPro" id="IPR016024">
    <property type="entry name" value="ARM-type_fold"/>
</dbReference>
<dbReference type="PANTHER" id="PTHR34070">
    <property type="entry name" value="ARMADILLO-TYPE FOLD"/>
    <property type="match status" value="1"/>
</dbReference>
<dbReference type="PANTHER" id="PTHR34070:SF1">
    <property type="entry name" value="DNA ALKYLATION REPAIR PROTEIN"/>
    <property type="match status" value="1"/>
</dbReference>
<dbReference type="Pfam" id="PF08713">
    <property type="entry name" value="DNA_alkylation"/>
    <property type="match status" value="1"/>
</dbReference>
<evidence type="ECO:0000313" key="1">
    <source>
        <dbReference type="EMBL" id="QEH95368.1"/>
    </source>
</evidence>
<accession>A0AAP9EQ18</accession>
<dbReference type="Proteomes" id="UP000323560">
    <property type="component" value="Chromosome"/>
</dbReference>
<dbReference type="Gene3D" id="1.25.40.290">
    <property type="entry name" value="ARM repeat domains"/>
    <property type="match status" value="1"/>
</dbReference>
<protein>
    <submittedName>
        <fullName evidence="1">DNA alkylation repair protein</fullName>
    </submittedName>
</protein>
<dbReference type="RefSeq" id="WP_148619582.1">
    <property type="nucleotide sequence ID" value="NZ_CP043043.1"/>
</dbReference>
<dbReference type="Gene3D" id="1.20.1660.10">
    <property type="entry name" value="Hypothetical protein (EF3068)"/>
    <property type="match status" value="1"/>
</dbReference>
<dbReference type="CDD" id="cd07064">
    <property type="entry name" value="AlkD_like_1"/>
    <property type="match status" value="1"/>
</dbReference>
<dbReference type="AlphaFoldDB" id="A0AAP9EQ18"/>